<dbReference type="InterPro" id="IPR008676">
    <property type="entry name" value="MRG"/>
</dbReference>
<dbReference type="Proteomes" id="UP000289340">
    <property type="component" value="Chromosome 4"/>
</dbReference>
<comment type="subcellular location">
    <subcellularLocation>
        <location evidence="1">Nucleus</location>
    </subcellularLocation>
</comment>
<evidence type="ECO:0000256" key="6">
    <source>
        <dbReference type="SAM" id="MobiDB-lite"/>
    </source>
</evidence>
<evidence type="ECO:0000259" key="7">
    <source>
        <dbReference type="Pfam" id="PF05712"/>
    </source>
</evidence>
<dbReference type="Gene3D" id="2.30.30.140">
    <property type="match status" value="1"/>
</dbReference>
<dbReference type="GO" id="GO:0005634">
    <property type="term" value="C:nucleus"/>
    <property type="evidence" value="ECO:0007669"/>
    <property type="project" value="UniProtKB-SubCell"/>
</dbReference>
<evidence type="ECO:0000256" key="5">
    <source>
        <dbReference type="ARBA" id="ARBA00023242"/>
    </source>
</evidence>
<dbReference type="SUPFAM" id="SSF54160">
    <property type="entry name" value="Chromo domain-like"/>
    <property type="match status" value="1"/>
</dbReference>
<dbReference type="GO" id="GO:1990841">
    <property type="term" value="F:promoter-specific chromatin binding"/>
    <property type="evidence" value="ECO:0007669"/>
    <property type="project" value="UniProtKB-ARBA"/>
</dbReference>
<reference evidence="9 10" key="1">
    <citation type="submission" date="2018-09" db="EMBL/GenBank/DDBJ databases">
        <title>A high-quality reference genome of wild soybean provides a powerful tool to mine soybean genomes.</title>
        <authorList>
            <person name="Xie M."/>
            <person name="Chung C.Y.L."/>
            <person name="Li M.-W."/>
            <person name="Wong F.-L."/>
            <person name="Chan T.-F."/>
            <person name="Lam H.-M."/>
        </authorList>
    </citation>
    <scope>NUCLEOTIDE SEQUENCE [LARGE SCALE GENOMIC DNA]</scope>
    <source>
        <strain evidence="10">cv. W05</strain>
        <tissue evidence="9">Hypocotyl of etiolated seedlings</tissue>
    </source>
</reference>
<comment type="caution">
    <text evidence="9">The sequence shown here is derived from an EMBL/GenBank/DDBJ whole genome shotgun (WGS) entry which is preliminary data.</text>
</comment>
<dbReference type="EMBL" id="QZWG01000004">
    <property type="protein sequence ID" value="RZC14957.1"/>
    <property type="molecule type" value="Genomic_DNA"/>
</dbReference>
<organism evidence="9 10">
    <name type="scientific">Glycine soja</name>
    <name type="common">Wild soybean</name>
    <dbReference type="NCBI Taxonomy" id="3848"/>
    <lineage>
        <taxon>Eukaryota</taxon>
        <taxon>Viridiplantae</taxon>
        <taxon>Streptophyta</taxon>
        <taxon>Embryophyta</taxon>
        <taxon>Tracheophyta</taxon>
        <taxon>Spermatophyta</taxon>
        <taxon>Magnoliopsida</taxon>
        <taxon>eudicotyledons</taxon>
        <taxon>Gunneridae</taxon>
        <taxon>Pentapetalae</taxon>
        <taxon>rosids</taxon>
        <taxon>fabids</taxon>
        <taxon>Fabales</taxon>
        <taxon>Fabaceae</taxon>
        <taxon>Papilionoideae</taxon>
        <taxon>50 kb inversion clade</taxon>
        <taxon>NPAAA clade</taxon>
        <taxon>indigoferoid/millettioid clade</taxon>
        <taxon>Phaseoleae</taxon>
        <taxon>Glycine</taxon>
        <taxon>Glycine subgen. Soja</taxon>
    </lineage>
</organism>
<feature type="region of interest" description="Disordered" evidence="6">
    <location>
        <begin position="1"/>
        <end position="30"/>
    </location>
</feature>
<dbReference type="Gene3D" id="1.10.274.30">
    <property type="entry name" value="MRG domain"/>
    <property type="match status" value="1"/>
</dbReference>
<feature type="compositionally biased region" description="Basic and acidic residues" evidence="6">
    <location>
        <begin position="102"/>
        <end position="115"/>
    </location>
</feature>
<feature type="compositionally biased region" description="Low complexity" evidence="6">
    <location>
        <begin position="1"/>
        <end position="28"/>
    </location>
</feature>
<dbReference type="FunFam" id="1.10.274.30:FF:000005">
    <property type="entry name" value="Chromatin modification-related protein EAF3"/>
    <property type="match status" value="1"/>
</dbReference>
<dbReference type="GO" id="GO:0000123">
    <property type="term" value="C:histone acetyltransferase complex"/>
    <property type="evidence" value="ECO:0007669"/>
    <property type="project" value="TreeGrafter"/>
</dbReference>
<dbReference type="GO" id="GO:0048586">
    <property type="term" value="P:regulation of long-day photoperiodism, flowering"/>
    <property type="evidence" value="ECO:0007669"/>
    <property type="project" value="UniProtKB-ARBA"/>
</dbReference>
<dbReference type="PANTHER" id="PTHR10880:SF44">
    <property type="entry name" value="PROTEIN MRG2"/>
    <property type="match status" value="1"/>
</dbReference>
<evidence type="ECO:0000256" key="1">
    <source>
        <dbReference type="ARBA" id="ARBA00004123"/>
    </source>
</evidence>
<keyword evidence="5" id="KW-0539">Nucleus</keyword>
<dbReference type="AlphaFoldDB" id="A0A445KVD3"/>
<dbReference type="InterPro" id="IPR026541">
    <property type="entry name" value="MRG_dom"/>
</dbReference>
<sequence length="391" mass="45005">MEMGISKTTTSTEVTDDNSNSSSTTHTQTRNHISFAAPYAVGEKVLTNHSDCLYEAKVRQVEYRNTKGWQFLVHYLGWKKRWDEWLDLDRLMKHTEENMRKKHDLDEKLGNDKNAKVPRGSLAKSKPTNVSRGRKRRNESVIKGKPAVDPDKLVNIQIPPTLKKQLVDDCEFITHLGKLVKLPRTPNVKGILKNYFDYRLKKCGSVGDSVEEIMKGLSCYFDKALPVMLLYKNERQQYQEACPANVFPSAIYGAEHLLRLFVKLPELLFHASVEEETLMELQAHLIDFLRFLQKNQSTFFLSTYHVAEGIENSTNKQVYFFHQNDVKSDLCVCLVKPAYVYVWTQPVHVEEHKNQLHMLLRAANFFPSQIDVIPGVLLLVSLVTITFPGYL</sequence>
<keyword evidence="4" id="KW-0804">Transcription</keyword>
<dbReference type="InterPro" id="IPR038217">
    <property type="entry name" value="MRG_C_sf"/>
</dbReference>
<name>A0A445KVD3_GLYSO</name>
<dbReference type="PROSITE" id="PS51640">
    <property type="entry name" value="MRG"/>
    <property type="match status" value="1"/>
</dbReference>
<evidence type="ECO:0000256" key="2">
    <source>
        <dbReference type="ARBA" id="ARBA00022853"/>
    </source>
</evidence>
<dbReference type="InterPro" id="IPR016197">
    <property type="entry name" value="Chromo-like_dom_sf"/>
</dbReference>
<accession>A0A445KVD3</accession>
<dbReference type="GO" id="GO:0006325">
    <property type="term" value="P:chromatin organization"/>
    <property type="evidence" value="ECO:0007669"/>
    <property type="project" value="UniProtKB-KW"/>
</dbReference>
<evidence type="ECO:0000313" key="10">
    <source>
        <dbReference type="Proteomes" id="UP000289340"/>
    </source>
</evidence>
<feature type="domain" description="MRG" evidence="7">
    <location>
        <begin position="136"/>
        <end position="304"/>
    </location>
</feature>
<feature type="region of interest" description="Disordered" evidence="6">
    <location>
        <begin position="102"/>
        <end position="144"/>
    </location>
</feature>
<evidence type="ECO:0000259" key="8">
    <source>
        <dbReference type="Pfam" id="PF22732"/>
    </source>
</evidence>
<dbReference type="GO" id="GO:0006355">
    <property type="term" value="P:regulation of DNA-templated transcription"/>
    <property type="evidence" value="ECO:0007669"/>
    <property type="project" value="InterPro"/>
</dbReference>
<dbReference type="PANTHER" id="PTHR10880">
    <property type="entry name" value="MORTALITY FACTOR 4-LIKE PROTEIN"/>
    <property type="match status" value="1"/>
</dbReference>
<evidence type="ECO:0000256" key="3">
    <source>
        <dbReference type="ARBA" id="ARBA00023015"/>
    </source>
</evidence>
<dbReference type="Pfam" id="PF22732">
    <property type="entry name" value="MSL3_chromo-like"/>
    <property type="match status" value="1"/>
</dbReference>
<gene>
    <name evidence="9" type="ORF">D0Y65_008736</name>
</gene>
<dbReference type="Pfam" id="PF05712">
    <property type="entry name" value="MRG"/>
    <property type="match status" value="1"/>
</dbReference>
<keyword evidence="2" id="KW-0156">Chromatin regulator</keyword>
<feature type="domain" description="MSL3 chromodomain-like" evidence="8">
    <location>
        <begin position="39"/>
        <end position="107"/>
    </location>
</feature>
<keyword evidence="3" id="KW-0805">Transcription regulation</keyword>
<protein>
    <submittedName>
        <fullName evidence="9">Protein MRG2 isoform B</fullName>
    </submittedName>
</protein>
<dbReference type="InterPro" id="IPR053820">
    <property type="entry name" value="MSL3_chromo-like"/>
</dbReference>
<proteinExistence type="predicted"/>
<evidence type="ECO:0000313" key="9">
    <source>
        <dbReference type="EMBL" id="RZC14957.1"/>
    </source>
</evidence>
<keyword evidence="10" id="KW-1185">Reference proteome</keyword>
<dbReference type="FunFam" id="2.30.30.140:FF:000212">
    <property type="entry name" value="Chromatin modification-related protein EAF3"/>
    <property type="match status" value="1"/>
</dbReference>
<evidence type="ECO:0000256" key="4">
    <source>
        <dbReference type="ARBA" id="ARBA00023163"/>
    </source>
</evidence>